<accession>A0A3B1BY19</accession>
<dbReference type="Pfam" id="PF06831">
    <property type="entry name" value="H2TH"/>
    <property type="match status" value="1"/>
</dbReference>
<dbReference type="AlphaFoldDB" id="A0A3B1BY19"/>
<sequence length="270" mass="30666">MPELPEVETTRNGIEPHLLGQTIQGIIIRQPRLRWPVPPQLKQLLPDQQIHAVERRAKYLLLRMDKGTLILHLGMSGSLRILPADTAPGPHDHVDLLFNNQCLRLRDPRRFGAVLWTQTDPAEHKLIRHLGPEPFSEQFNGSYLHAQSRRRRIAVKNFIMDGKVVVGVGNIYASEALFRAGICPTRSSNRISKGRYEKLACDIKEVLQEAIAQGGTTLKDFQREDGSAGYFAQHLHVYGREGEPCRNCGRPIIKQRIGQRSSFYCSHCQR</sequence>
<dbReference type="GO" id="GO:0003684">
    <property type="term" value="F:damaged DNA binding"/>
    <property type="evidence" value="ECO:0007669"/>
    <property type="project" value="InterPro"/>
</dbReference>
<dbReference type="InterPro" id="IPR000214">
    <property type="entry name" value="Znf_DNA_glyclase/AP_lyase"/>
</dbReference>
<dbReference type="Gene3D" id="1.10.8.50">
    <property type="match status" value="1"/>
</dbReference>
<dbReference type="InterPro" id="IPR010979">
    <property type="entry name" value="Ribosomal_uS13-like_H2TH"/>
</dbReference>
<comment type="similarity">
    <text evidence="3">Belongs to the FPG family.</text>
</comment>
<protein>
    <submittedName>
        <fullName evidence="18">Formamidopyrimidine-DNA glycosylase</fullName>
        <ecNumber evidence="18">3.2.2.23</ecNumber>
    </submittedName>
</protein>
<proteinExistence type="inferred from homology"/>
<dbReference type="Pfam" id="PF01149">
    <property type="entry name" value="Fapy_DNA_glyco"/>
    <property type="match status" value="1"/>
</dbReference>
<dbReference type="SMART" id="SM00898">
    <property type="entry name" value="Fapy_DNA_glyco"/>
    <property type="match status" value="1"/>
</dbReference>
<dbReference type="PROSITE" id="PS51068">
    <property type="entry name" value="FPG_CAT"/>
    <property type="match status" value="1"/>
</dbReference>
<gene>
    <name evidence="18" type="ORF">MNBD_GAMMA26-315</name>
</gene>
<dbReference type="InterPro" id="IPR012319">
    <property type="entry name" value="FPG_cat"/>
</dbReference>
<dbReference type="Gene3D" id="3.20.190.10">
    <property type="entry name" value="MutM-like, N-terminal"/>
    <property type="match status" value="1"/>
</dbReference>
<evidence type="ECO:0000256" key="15">
    <source>
        <dbReference type="ARBA" id="ARBA00044632"/>
    </source>
</evidence>
<keyword evidence="9" id="KW-0862">Zinc</keyword>
<dbReference type="PROSITE" id="PS01242">
    <property type="entry name" value="ZF_FPG_1"/>
    <property type="match status" value="1"/>
</dbReference>
<keyword evidence="5" id="KW-0479">Metal-binding</keyword>
<dbReference type="InterPro" id="IPR035937">
    <property type="entry name" value="FPG_N"/>
</dbReference>
<dbReference type="CDD" id="cd08966">
    <property type="entry name" value="EcFpg-like_N"/>
    <property type="match status" value="1"/>
</dbReference>
<evidence type="ECO:0000256" key="12">
    <source>
        <dbReference type="ARBA" id="ARBA00023239"/>
    </source>
</evidence>
<evidence type="ECO:0000313" key="18">
    <source>
        <dbReference type="EMBL" id="VAX09527.1"/>
    </source>
</evidence>
<evidence type="ECO:0000256" key="2">
    <source>
        <dbReference type="ARBA" id="ARBA00001947"/>
    </source>
</evidence>
<reference evidence="18" key="1">
    <citation type="submission" date="2018-06" db="EMBL/GenBank/DDBJ databases">
        <authorList>
            <person name="Zhirakovskaya E."/>
        </authorList>
    </citation>
    <scope>NUCLEOTIDE SEQUENCE</scope>
</reference>
<dbReference type="GO" id="GO:0006284">
    <property type="term" value="P:base-excision repair"/>
    <property type="evidence" value="ECO:0007669"/>
    <property type="project" value="InterPro"/>
</dbReference>
<dbReference type="GO" id="GO:0140078">
    <property type="term" value="F:class I DNA-(apurinic or apyrimidinic site) endonuclease activity"/>
    <property type="evidence" value="ECO:0007669"/>
    <property type="project" value="UniProtKB-EC"/>
</dbReference>
<evidence type="ECO:0000256" key="4">
    <source>
        <dbReference type="ARBA" id="ARBA00011245"/>
    </source>
</evidence>
<evidence type="ECO:0000256" key="11">
    <source>
        <dbReference type="ARBA" id="ARBA00023204"/>
    </source>
</evidence>
<evidence type="ECO:0000256" key="8">
    <source>
        <dbReference type="ARBA" id="ARBA00022801"/>
    </source>
</evidence>
<evidence type="ECO:0000256" key="9">
    <source>
        <dbReference type="ARBA" id="ARBA00022833"/>
    </source>
</evidence>
<evidence type="ECO:0000256" key="1">
    <source>
        <dbReference type="ARBA" id="ARBA00001668"/>
    </source>
</evidence>
<dbReference type="EMBL" id="UOFX01000053">
    <property type="protein sequence ID" value="VAX09527.1"/>
    <property type="molecule type" value="Genomic_DNA"/>
</dbReference>
<dbReference type="PANTHER" id="PTHR22993:SF9">
    <property type="entry name" value="FORMAMIDOPYRIMIDINE-DNA GLYCOSYLASE"/>
    <property type="match status" value="1"/>
</dbReference>
<dbReference type="PANTHER" id="PTHR22993">
    <property type="entry name" value="FORMAMIDOPYRIMIDINE-DNA GLYCOSYLASE"/>
    <property type="match status" value="1"/>
</dbReference>
<comment type="subunit">
    <text evidence="4">Monomer.</text>
</comment>
<evidence type="ECO:0000256" key="6">
    <source>
        <dbReference type="ARBA" id="ARBA00022763"/>
    </source>
</evidence>
<dbReference type="PROSITE" id="PS51066">
    <property type="entry name" value="ZF_FPG_2"/>
    <property type="match status" value="1"/>
</dbReference>
<comment type="catalytic activity">
    <reaction evidence="15">
        <text>2'-deoxyribonucleotide-(2'-deoxyribose 5'-phosphate)-2'-deoxyribonucleotide-DNA = a 3'-end 2'-deoxyribonucleotide-(2,3-dehydro-2,3-deoxyribose 5'-phosphate)-DNA + a 5'-end 5'-phospho-2'-deoxyribonucleoside-DNA + H(+)</text>
        <dbReference type="Rhea" id="RHEA:66592"/>
        <dbReference type="Rhea" id="RHEA-COMP:13180"/>
        <dbReference type="Rhea" id="RHEA-COMP:16897"/>
        <dbReference type="Rhea" id="RHEA-COMP:17067"/>
        <dbReference type="ChEBI" id="CHEBI:15378"/>
        <dbReference type="ChEBI" id="CHEBI:136412"/>
        <dbReference type="ChEBI" id="CHEBI:157695"/>
        <dbReference type="ChEBI" id="CHEBI:167181"/>
        <dbReference type="EC" id="4.2.99.18"/>
    </reaction>
</comment>
<keyword evidence="7" id="KW-0863">Zinc-finger</keyword>
<dbReference type="FunFam" id="3.20.190.10:FF:000001">
    <property type="entry name" value="Formamidopyrimidine-DNA glycosylase"/>
    <property type="match status" value="1"/>
</dbReference>
<comment type="cofactor">
    <cofactor evidence="2">
        <name>Zn(2+)</name>
        <dbReference type="ChEBI" id="CHEBI:29105"/>
    </cofactor>
</comment>
<dbReference type="InterPro" id="IPR020629">
    <property type="entry name" value="FPG_Glyclase"/>
</dbReference>
<keyword evidence="11" id="KW-0234">DNA repair</keyword>
<dbReference type="Pfam" id="PF06827">
    <property type="entry name" value="zf-FPG_IleRS"/>
    <property type="match status" value="1"/>
</dbReference>
<keyword evidence="13" id="KW-0511">Multifunctional enzyme</keyword>
<dbReference type="SMART" id="SM01232">
    <property type="entry name" value="H2TH"/>
    <property type="match status" value="1"/>
</dbReference>
<dbReference type="GO" id="GO:0034039">
    <property type="term" value="F:8-oxo-7,8-dihydroguanine DNA N-glycosylase activity"/>
    <property type="evidence" value="ECO:0007669"/>
    <property type="project" value="TreeGrafter"/>
</dbReference>
<dbReference type="InterPro" id="IPR015886">
    <property type="entry name" value="H2TH_FPG"/>
</dbReference>
<keyword evidence="14 18" id="KW-0326">Glycosidase</keyword>
<evidence type="ECO:0000256" key="3">
    <source>
        <dbReference type="ARBA" id="ARBA00009409"/>
    </source>
</evidence>
<keyword evidence="6" id="KW-0227">DNA damage</keyword>
<evidence type="ECO:0000256" key="14">
    <source>
        <dbReference type="ARBA" id="ARBA00023295"/>
    </source>
</evidence>
<dbReference type="SUPFAM" id="SSF81624">
    <property type="entry name" value="N-terminal domain of MutM-like DNA repair proteins"/>
    <property type="match status" value="1"/>
</dbReference>
<name>A0A3B1BY19_9ZZZZ</name>
<dbReference type="NCBIfam" id="TIGR00577">
    <property type="entry name" value="fpg"/>
    <property type="match status" value="1"/>
</dbReference>
<feature type="domain" description="Formamidopyrimidine-DNA glycosylase catalytic" evidence="17">
    <location>
        <begin position="2"/>
        <end position="112"/>
    </location>
</feature>
<dbReference type="GO" id="GO:0008270">
    <property type="term" value="F:zinc ion binding"/>
    <property type="evidence" value="ECO:0007669"/>
    <property type="project" value="UniProtKB-KW"/>
</dbReference>
<dbReference type="NCBIfam" id="NF002211">
    <property type="entry name" value="PRK01103.1"/>
    <property type="match status" value="1"/>
</dbReference>
<dbReference type="FunFam" id="1.10.8.50:FF:000003">
    <property type="entry name" value="Formamidopyrimidine-DNA glycosylase"/>
    <property type="match status" value="1"/>
</dbReference>
<dbReference type="SUPFAM" id="SSF57716">
    <property type="entry name" value="Glucocorticoid receptor-like (DNA-binding domain)"/>
    <property type="match status" value="1"/>
</dbReference>
<evidence type="ECO:0000259" key="16">
    <source>
        <dbReference type="PROSITE" id="PS51066"/>
    </source>
</evidence>
<evidence type="ECO:0000259" key="17">
    <source>
        <dbReference type="PROSITE" id="PS51068"/>
    </source>
</evidence>
<evidence type="ECO:0000256" key="13">
    <source>
        <dbReference type="ARBA" id="ARBA00023268"/>
    </source>
</evidence>
<dbReference type="InterPro" id="IPR015887">
    <property type="entry name" value="DNA_glyclase_Znf_dom_DNA_BS"/>
</dbReference>
<evidence type="ECO:0000256" key="5">
    <source>
        <dbReference type="ARBA" id="ARBA00022723"/>
    </source>
</evidence>
<comment type="catalytic activity">
    <reaction evidence="1">
        <text>Hydrolysis of DNA containing ring-opened 7-methylguanine residues, releasing 2,6-diamino-4-hydroxy-5-(N-methyl)formamidopyrimidine.</text>
        <dbReference type="EC" id="3.2.2.23"/>
    </reaction>
</comment>
<keyword evidence="12" id="KW-0456">Lyase</keyword>
<keyword evidence="10" id="KW-0238">DNA-binding</keyword>
<organism evidence="18">
    <name type="scientific">hydrothermal vent metagenome</name>
    <dbReference type="NCBI Taxonomy" id="652676"/>
    <lineage>
        <taxon>unclassified sequences</taxon>
        <taxon>metagenomes</taxon>
        <taxon>ecological metagenomes</taxon>
    </lineage>
</organism>
<dbReference type="InterPro" id="IPR010663">
    <property type="entry name" value="Znf_FPG/IleRS"/>
</dbReference>
<feature type="domain" description="FPG-type" evidence="16">
    <location>
        <begin position="236"/>
        <end position="270"/>
    </location>
</feature>
<evidence type="ECO:0000256" key="7">
    <source>
        <dbReference type="ARBA" id="ARBA00022771"/>
    </source>
</evidence>
<dbReference type="HAMAP" id="MF_00103">
    <property type="entry name" value="Fapy_DNA_glycosyl"/>
    <property type="match status" value="1"/>
</dbReference>
<keyword evidence="8 18" id="KW-0378">Hydrolase</keyword>
<dbReference type="EC" id="3.2.2.23" evidence="18"/>
<dbReference type="SUPFAM" id="SSF46946">
    <property type="entry name" value="S13-like H2TH domain"/>
    <property type="match status" value="1"/>
</dbReference>
<evidence type="ECO:0000256" key="10">
    <source>
        <dbReference type="ARBA" id="ARBA00023125"/>
    </source>
</evidence>